<feature type="non-terminal residue" evidence="2">
    <location>
        <position position="97"/>
    </location>
</feature>
<dbReference type="EMBL" id="AMZH03003505">
    <property type="protein sequence ID" value="RRT72124.1"/>
    <property type="molecule type" value="Genomic_DNA"/>
</dbReference>
<dbReference type="Proteomes" id="UP000287651">
    <property type="component" value="Unassembled WGS sequence"/>
</dbReference>
<name>A0A427A7E3_ENSVE</name>
<evidence type="ECO:0000256" key="1">
    <source>
        <dbReference type="SAM" id="MobiDB-lite"/>
    </source>
</evidence>
<feature type="compositionally biased region" description="Basic and acidic residues" evidence="1">
    <location>
        <begin position="25"/>
        <end position="41"/>
    </location>
</feature>
<protein>
    <submittedName>
        <fullName evidence="2">Uncharacterized protein</fullName>
    </submittedName>
</protein>
<evidence type="ECO:0000313" key="2">
    <source>
        <dbReference type="EMBL" id="RRT72124.1"/>
    </source>
</evidence>
<comment type="caution">
    <text evidence="2">The sequence shown here is derived from an EMBL/GenBank/DDBJ whole genome shotgun (WGS) entry which is preliminary data.</text>
</comment>
<evidence type="ECO:0000313" key="3">
    <source>
        <dbReference type="Proteomes" id="UP000287651"/>
    </source>
</evidence>
<organism evidence="2 3">
    <name type="scientific">Ensete ventricosum</name>
    <name type="common">Abyssinian banana</name>
    <name type="synonym">Musa ensete</name>
    <dbReference type="NCBI Taxonomy" id="4639"/>
    <lineage>
        <taxon>Eukaryota</taxon>
        <taxon>Viridiplantae</taxon>
        <taxon>Streptophyta</taxon>
        <taxon>Embryophyta</taxon>
        <taxon>Tracheophyta</taxon>
        <taxon>Spermatophyta</taxon>
        <taxon>Magnoliopsida</taxon>
        <taxon>Liliopsida</taxon>
        <taxon>Zingiberales</taxon>
        <taxon>Musaceae</taxon>
        <taxon>Ensete</taxon>
    </lineage>
</organism>
<feature type="region of interest" description="Disordered" evidence="1">
    <location>
        <begin position="1"/>
        <end position="97"/>
    </location>
</feature>
<proteinExistence type="predicted"/>
<dbReference type="AlphaFoldDB" id="A0A427A7E3"/>
<reference evidence="2 3" key="1">
    <citation type="journal article" date="2014" name="Agronomy (Basel)">
        <title>A Draft Genome Sequence for Ensete ventricosum, the Drought-Tolerant Tree Against Hunger.</title>
        <authorList>
            <person name="Harrison J."/>
            <person name="Moore K.A."/>
            <person name="Paszkiewicz K."/>
            <person name="Jones T."/>
            <person name="Grant M."/>
            <person name="Ambacheew D."/>
            <person name="Muzemil S."/>
            <person name="Studholme D.J."/>
        </authorList>
    </citation>
    <scope>NUCLEOTIDE SEQUENCE [LARGE SCALE GENOMIC DNA]</scope>
</reference>
<sequence length="97" mass="11480">MRTARYRVVPPKINRRRSISTVGGRLREKSTVGGRLRENKERRRRGKKEKRRGEKGKKEIPVVLARGSPTRRRCPRPLFLPREEAERLPARGERSRR</sequence>
<gene>
    <name evidence="2" type="ORF">B296_00034824</name>
</gene>
<accession>A0A427A7E3</accession>
<feature type="compositionally biased region" description="Basic residues" evidence="1">
    <location>
        <begin position="42"/>
        <end position="55"/>
    </location>
</feature>
<feature type="compositionally biased region" description="Basic and acidic residues" evidence="1">
    <location>
        <begin position="81"/>
        <end position="97"/>
    </location>
</feature>